<gene>
    <name evidence="7" type="primary">yveL</name>
    <name evidence="7" type="ORF">HRbin17_00539</name>
</gene>
<keyword evidence="4" id="KW-1133">Transmembrane helix</keyword>
<dbReference type="InterPro" id="IPR002586">
    <property type="entry name" value="CobQ/CobB/MinD/ParA_Nub-bd_dom"/>
</dbReference>
<keyword evidence="7" id="KW-0418">Kinase</keyword>
<evidence type="ECO:0000256" key="3">
    <source>
        <dbReference type="SAM" id="Coils"/>
    </source>
</evidence>
<evidence type="ECO:0000256" key="1">
    <source>
        <dbReference type="ARBA" id="ARBA00022741"/>
    </source>
</evidence>
<dbReference type="GO" id="GO:0004715">
    <property type="term" value="F:non-membrane spanning protein tyrosine kinase activity"/>
    <property type="evidence" value="ECO:0007669"/>
    <property type="project" value="UniProtKB-EC"/>
</dbReference>
<dbReference type="NCBIfam" id="TIGR01007">
    <property type="entry name" value="eps_fam"/>
    <property type="match status" value="1"/>
</dbReference>
<evidence type="ECO:0000313" key="8">
    <source>
        <dbReference type="Proteomes" id="UP000236173"/>
    </source>
</evidence>
<feature type="transmembrane region" description="Helical" evidence="4">
    <location>
        <begin position="29"/>
        <end position="49"/>
    </location>
</feature>
<keyword evidence="2" id="KW-0067">ATP-binding</keyword>
<dbReference type="InterPro" id="IPR005702">
    <property type="entry name" value="Wzc-like_C"/>
</dbReference>
<dbReference type="SUPFAM" id="SSF52540">
    <property type="entry name" value="P-loop containing nucleoside triphosphate hydrolases"/>
    <property type="match status" value="1"/>
</dbReference>
<dbReference type="CDD" id="cd05387">
    <property type="entry name" value="BY-kinase"/>
    <property type="match status" value="1"/>
</dbReference>
<feature type="domain" description="CobQ/CobB/MinD/ParA nucleotide binding" evidence="5">
    <location>
        <begin position="524"/>
        <end position="694"/>
    </location>
</feature>
<organism evidence="7 8">
    <name type="scientific">Candidatus Fervidibacter japonicus</name>
    <dbReference type="NCBI Taxonomy" id="2035412"/>
    <lineage>
        <taxon>Bacteria</taxon>
        <taxon>Candidatus Fervidibacterota</taxon>
        <taxon>Candidatus Fervidibacter</taxon>
    </lineage>
</organism>
<feature type="coiled-coil region" evidence="3">
    <location>
        <begin position="335"/>
        <end position="407"/>
    </location>
</feature>
<evidence type="ECO:0000256" key="2">
    <source>
        <dbReference type="ARBA" id="ARBA00022840"/>
    </source>
</evidence>
<dbReference type="InterPro" id="IPR027417">
    <property type="entry name" value="P-loop_NTPase"/>
</dbReference>
<dbReference type="Pfam" id="PF13807">
    <property type="entry name" value="GNVR"/>
    <property type="match status" value="1"/>
</dbReference>
<dbReference type="EMBL" id="BEHT01000005">
    <property type="protein sequence ID" value="GBC98044.1"/>
    <property type="molecule type" value="Genomic_DNA"/>
</dbReference>
<dbReference type="Gene3D" id="1.10.287.1490">
    <property type="match status" value="1"/>
</dbReference>
<keyword evidence="4" id="KW-0472">Membrane</keyword>
<comment type="caution">
    <text evidence="7">The sequence shown here is derived from an EMBL/GenBank/DDBJ whole genome shotgun (WGS) entry which is preliminary data.</text>
</comment>
<dbReference type="Proteomes" id="UP000236173">
    <property type="component" value="Unassembled WGS sequence"/>
</dbReference>
<dbReference type="Pfam" id="PF01656">
    <property type="entry name" value="CbiA"/>
    <property type="match status" value="1"/>
</dbReference>
<dbReference type="PANTHER" id="PTHR32309">
    <property type="entry name" value="TYROSINE-PROTEIN KINASE"/>
    <property type="match status" value="1"/>
</dbReference>
<dbReference type="Gene3D" id="3.40.50.300">
    <property type="entry name" value="P-loop containing nucleotide triphosphate hydrolases"/>
    <property type="match status" value="1"/>
</dbReference>
<evidence type="ECO:0000313" key="7">
    <source>
        <dbReference type="EMBL" id="GBC98044.1"/>
    </source>
</evidence>
<dbReference type="GO" id="GO:0005524">
    <property type="term" value="F:ATP binding"/>
    <property type="evidence" value="ECO:0007669"/>
    <property type="project" value="UniProtKB-KW"/>
</dbReference>
<dbReference type="PANTHER" id="PTHR32309:SF13">
    <property type="entry name" value="FERRIC ENTEROBACTIN TRANSPORT PROTEIN FEPE"/>
    <property type="match status" value="1"/>
</dbReference>
<sequence>MMQRTAGQTTSPHRESDLLLYFWAVSRRWPLIVLMLVLAALGAVAYMRLTPPTYEAVSLVRMRKPTPVQVFGTGTQPAPEQEMLNLNTAAQLVMTYLTAQEALDLLQKPPLRDRLSRTTREYLRLFSPQEVLQVTKTAPIEPDLVRITVHHPLPEVAAALANGLAEAFVQRLNRETRAEASNERRFIESQLQLIEGQLRQLDTTIAQVYRQLRSVDVSEETKSLIESLRTYTTDLMTVESELRSLQASIAQLRRAAARQGPVMSVQVLKEDPTVQELQRQLAMLEVDRANLVARYTPDHPAVREVDERMNALRNAINQRVGRVVKGAETVPNPSYATLQQHLMDLETRRLSAEARRQALLALLQQAQKQIEQLPEDRRRVGELNRRLQVLEQAYTSLLGRLQDAQIREASRLGNAMIADVATVPQRPVSPNLPRVALLALLAGLAAGIGAALLLEMSKSSVETTEEVRHLLNAPVLGIVPQTHTPLTQTQVAELMHSQRRAAEAIRTLRSNLKFLGRKRPFRTLVITSAVGGEGKTFLTAALGLAYAHAGYRVILVDADLRHPSLHQRFKLTDGIGLREVLEGTVSLDEALRSGPMQNLWVLPAGTPPPTPAELLDSPSMQKLLGALRERADIVLLDTPPLLAVTDAILLAPIADGFLMVVATNTPRVALTKAREQMELAEAPLLGAVLNRVTSKSMRGYYDYYGYYGAPD</sequence>
<accession>A0A2H5XA58</accession>
<reference evidence="8" key="1">
    <citation type="submission" date="2017-09" db="EMBL/GenBank/DDBJ databases">
        <title>Metaegenomics of thermophilic ammonia-oxidizing enrichment culture.</title>
        <authorList>
            <person name="Kato S."/>
            <person name="Suzuki K."/>
        </authorList>
    </citation>
    <scope>NUCLEOTIDE SEQUENCE [LARGE SCALE GENOMIC DNA]</scope>
</reference>
<evidence type="ECO:0000259" key="5">
    <source>
        <dbReference type="Pfam" id="PF01656"/>
    </source>
</evidence>
<dbReference type="InterPro" id="IPR032807">
    <property type="entry name" value="GNVR"/>
</dbReference>
<keyword evidence="3" id="KW-0175">Coiled coil</keyword>
<keyword evidence="4" id="KW-0812">Transmembrane</keyword>
<keyword evidence="1" id="KW-0547">Nucleotide-binding</keyword>
<dbReference type="AlphaFoldDB" id="A0A2H5XA58"/>
<feature type="domain" description="Tyrosine-protein kinase G-rich" evidence="6">
    <location>
        <begin position="382"/>
        <end position="455"/>
    </location>
</feature>
<feature type="coiled-coil region" evidence="3">
    <location>
        <begin position="235"/>
        <end position="294"/>
    </location>
</feature>
<protein>
    <submittedName>
        <fullName evidence="7">Tyrosine-protein kinase YveL</fullName>
        <ecNumber evidence="7">2.7.10.2</ecNumber>
    </submittedName>
</protein>
<dbReference type="InterPro" id="IPR050445">
    <property type="entry name" value="Bact_polysacc_biosynth/exp"/>
</dbReference>
<evidence type="ECO:0000259" key="6">
    <source>
        <dbReference type="Pfam" id="PF13807"/>
    </source>
</evidence>
<keyword evidence="7" id="KW-0808">Transferase</keyword>
<proteinExistence type="predicted"/>
<evidence type="ECO:0000256" key="4">
    <source>
        <dbReference type="SAM" id="Phobius"/>
    </source>
</evidence>
<dbReference type="EC" id="2.7.10.2" evidence="7"/>
<name>A0A2H5XA58_9BACT</name>
<dbReference type="GO" id="GO:0005886">
    <property type="term" value="C:plasma membrane"/>
    <property type="evidence" value="ECO:0007669"/>
    <property type="project" value="TreeGrafter"/>
</dbReference>